<dbReference type="InterPro" id="IPR017395">
    <property type="entry name" value="Chlorophyllase-like"/>
</dbReference>
<dbReference type="PANTHER" id="PTHR33214:SF30">
    <property type="entry name" value="BIFUNCTIONAL INHIBITOR_LIPID-TRANSFER PROTEIN_SEED STORAGE 2S ALBUMIN SUPERFAMILY PROTEIN"/>
    <property type="match status" value="1"/>
</dbReference>
<dbReference type="Gene3D" id="1.10.110.10">
    <property type="entry name" value="Plant lipid-transfer and hydrophobic proteins"/>
    <property type="match status" value="1"/>
</dbReference>
<dbReference type="Gramene" id="rna-AYBTSS11_LOCUS15063">
    <property type="protein sequence ID" value="CAJ1951997.1"/>
    <property type="gene ID" value="gene-AYBTSS11_LOCUS15063"/>
</dbReference>
<dbReference type="PANTHER" id="PTHR33214">
    <property type="entry name" value="BIFUNCTIONAL INHIBITOR/LIPID-TRANSFER PROTEIN/SEED STORAGE 2S ALBUMIN SUPERFAMILY PROTEIN"/>
    <property type="match status" value="1"/>
</dbReference>
<proteinExistence type="predicted"/>
<feature type="domain" description="Bifunctional inhibitor/plant lipid transfer protein/seed storage helical" evidence="3">
    <location>
        <begin position="137"/>
        <end position="202"/>
    </location>
</feature>
<dbReference type="Pfam" id="PF07224">
    <property type="entry name" value="Chlorophyllase"/>
    <property type="match status" value="1"/>
</dbReference>
<dbReference type="SUPFAM" id="SSF47699">
    <property type="entry name" value="Bifunctional inhibitor/lipid-transfer protein/seed storage 2S albumin"/>
    <property type="match status" value="1"/>
</dbReference>
<sequence length="202" mass="21444">MDQLVLSGHRKGGKRAFSVALGYAYAKTNLKFSALVGIDPVAGTSKFCETLAHILKGVPVPVIGSGLGPKKANCSTPPCAPDKGDFNELICELIIHRCSALSRPKLTDVKMKAVHIALCTLVVLLVAEVQVSMAVTCSPVQLSSCVSAITSSTPPSNLCCSKIKEQKPCLCQYLKNPNLKKFVDSPNARRVASTCGTPFPRC</sequence>
<evidence type="ECO:0000256" key="1">
    <source>
        <dbReference type="ARBA" id="ARBA00022448"/>
    </source>
</evidence>
<dbReference type="AlphaFoldDB" id="A0AA86VK56"/>
<keyword evidence="1" id="KW-0813">Transport</keyword>
<dbReference type="CDD" id="cd01959">
    <property type="entry name" value="nsLTP2"/>
    <property type="match status" value="1"/>
</dbReference>
<name>A0AA86VK56_9FABA</name>
<evidence type="ECO:0000313" key="5">
    <source>
        <dbReference type="Proteomes" id="UP001189624"/>
    </source>
</evidence>
<dbReference type="GO" id="GO:0008289">
    <property type="term" value="F:lipid binding"/>
    <property type="evidence" value="ECO:0007669"/>
    <property type="project" value="UniProtKB-KW"/>
</dbReference>
<evidence type="ECO:0000256" key="2">
    <source>
        <dbReference type="ARBA" id="ARBA00023121"/>
    </source>
</evidence>
<evidence type="ECO:0000259" key="3">
    <source>
        <dbReference type="SMART" id="SM00499"/>
    </source>
</evidence>
<dbReference type="SMART" id="SM00499">
    <property type="entry name" value="AAI"/>
    <property type="match status" value="1"/>
</dbReference>
<dbReference type="InterPro" id="IPR016140">
    <property type="entry name" value="Bifunc_inhib/LTP/seed_store"/>
</dbReference>
<accession>A0AA86VK56</accession>
<organism evidence="4 5">
    <name type="scientific">Sphenostylis stenocarpa</name>
    <dbReference type="NCBI Taxonomy" id="92480"/>
    <lineage>
        <taxon>Eukaryota</taxon>
        <taxon>Viridiplantae</taxon>
        <taxon>Streptophyta</taxon>
        <taxon>Embryophyta</taxon>
        <taxon>Tracheophyta</taxon>
        <taxon>Spermatophyta</taxon>
        <taxon>Magnoliopsida</taxon>
        <taxon>eudicotyledons</taxon>
        <taxon>Gunneridae</taxon>
        <taxon>Pentapetalae</taxon>
        <taxon>rosids</taxon>
        <taxon>fabids</taxon>
        <taxon>Fabales</taxon>
        <taxon>Fabaceae</taxon>
        <taxon>Papilionoideae</taxon>
        <taxon>50 kb inversion clade</taxon>
        <taxon>NPAAA clade</taxon>
        <taxon>indigoferoid/millettioid clade</taxon>
        <taxon>Phaseoleae</taxon>
        <taxon>Sphenostylis</taxon>
    </lineage>
</organism>
<dbReference type="GO" id="GO:0006869">
    <property type="term" value="P:lipid transport"/>
    <property type="evidence" value="ECO:0007669"/>
    <property type="project" value="InterPro"/>
</dbReference>
<keyword evidence="2" id="KW-0446">Lipid-binding</keyword>
<reference evidence="4" key="1">
    <citation type="submission" date="2023-10" db="EMBL/GenBank/DDBJ databases">
        <authorList>
            <person name="Domelevo Entfellner J.-B."/>
        </authorList>
    </citation>
    <scope>NUCLEOTIDE SEQUENCE</scope>
</reference>
<protein>
    <recommendedName>
        <fullName evidence="3">Bifunctional inhibitor/plant lipid transfer protein/seed storage helical domain-containing protein</fullName>
    </recommendedName>
</protein>
<gene>
    <name evidence="4" type="ORF">AYBTSS11_LOCUS15063</name>
</gene>
<evidence type="ECO:0000313" key="4">
    <source>
        <dbReference type="EMBL" id="CAJ1951997.1"/>
    </source>
</evidence>
<keyword evidence="5" id="KW-1185">Reference proteome</keyword>
<dbReference type="EMBL" id="OY731401">
    <property type="protein sequence ID" value="CAJ1951997.1"/>
    <property type="molecule type" value="Genomic_DNA"/>
</dbReference>
<dbReference type="InterPro" id="IPR033872">
    <property type="entry name" value="nsLTP2"/>
</dbReference>
<dbReference type="Proteomes" id="UP001189624">
    <property type="component" value="Chromosome 4"/>
</dbReference>
<dbReference type="InterPro" id="IPR036312">
    <property type="entry name" value="Bifun_inhib/LTP/seed_sf"/>
</dbReference>